<evidence type="ECO:0000313" key="7">
    <source>
        <dbReference type="EMBL" id="QDM44173.1"/>
    </source>
</evidence>
<evidence type="ECO:0000256" key="6">
    <source>
        <dbReference type="SAM" id="Phobius"/>
    </source>
</evidence>
<dbReference type="Pfam" id="PF01098">
    <property type="entry name" value="FTSW_RODA_SPOVE"/>
    <property type="match status" value="1"/>
</dbReference>
<sequence>MMYYIRKLKKLDKPMLLVLLGLMIFGTIAVHEATSGTNLDGLYKYSIIFFALFLIPMLLIALLDYSIFTGAVSYILYGIGLALLLLVMFTGENINGAVRWIRIGSFQLQPSELVKIATVLVTCNLLQKRSGHKLRFIQDLLPIGAVFFIPAFIVMKQPDLGTALVFVAVLPVMLWMGNIRVWHMLLLLASMALPIGGVCWLYFANYDILAELLKPHQLSRIETFLEPGLDPDKSWHVNNAMNAIGSGQMSGNSGFYVERGYIPYAYSDSIYVVIGEKFGFIGSSILLLLFYLLIFRMLYIARESRDLAGSYLVVGLTGMLLFQIFVNIGMHIGLMPLTGISLPFISYGGSSLLANMLCIGLVLSVHIHKDELKEDIGIVPDTDGGQKM</sequence>
<dbReference type="InterPro" id="IPR018365">
    <property type="entry name" value="Cell_cycle_FtsW-rel_CS"/>
</dbReference>
<keyword evidence="3" id="KW-0133">Cell shape</keyword>
<keyword evidence="2 6" id="KW-0812">Transmembrane</keyword>
<dbReference type="PROSITE" id="PS00428">
    <property type="entry name" value="FTSW_RODA_SPOVE"/>
    <property type="match status" value="1"/>
</dbReference>
<evidence type="ECO:0000256" key="5">
    <source>
        <dbReference type="ARBA" id="ARBA00023136"/>
    </source>
</evidence>
<evidence type="ECO:0000313" key="8">
    <source>
        <dbReference type="Proteomes" id="UP000315377"/>
    </source>
</evidence>
<feature type="transmembrane region" description="Helical" evidence="6">
    <location>
        <begin position="45"/>
        <end position="67"/>
    </location>
</feature>
<dbReference type="AlphaFoldDB" id="A0AAP9DTR3"/>
<evidence type="ECO:0000256" key="4">
    <source>
        <dbReference type="ARBA" id="ARBA00022989"/>
    </source>
</evidence>
<feature type="transmembrane region" description="Helical" evidence="6">
    <location>
        <begin position="136"/>
        <end position="154"/>
    </location>
</feature>
<accession>A0AAP9DTR3</accession>
<keyword evidence="4 6" id="KW-1133">Transmembrane helix</keyword>
<organism evidence="7 8">
    <name type="scientific">Paenibacillus thiaminolyticus</name>
    <name type="common">Bacillus thiaminolyticus</name>
    <dbReference type="NCBI Taxonomy" id="49283"/>
    <lineage>
        <taxon>Bacteria</taxon>
        <taxon>Bacillati</taxon>
        <taxon>Bacillota</taxon>
        <taxon>Bacilli</taxon>
        <taxon>Bacillales</taxon>
        <taxon>Paenibacillaceae</taxon>
        <taxon>Paenibacillus</taxon>
    </lineage>
</organism>
<feature type="transmembrane region" description="Helical" evidence="6">
    <location>
        <begin position="160"/>
        <end position="177"/>
    </location>
</feature>
<evidence type="ECO:0000256" key="3">
    <source>
        <dbReference type="ARBA" id="ARBA00022960"/>
    </source>
</evidence>
<feature type="transmembrane region" description="Helical" evidence="6">
    <location>
        <begin position="74"/>
        <end position="91"/>
    </location>
</feature>
<dbReference type="InterPro" id="IPR001182">
    <property type="entry name" value="FtsW/RodA"/>
</dbReference>
<keyword evidence="5 6" id="KW-0472">Membrane</keyword>
<name>A0AAP9DTR3_PANTH</name>
<dbReference type="PANTHER" id="PTHR30474">
    <property type="entry name" value="CELL CYCLE PROTEIN"/>
    <property type="match status" value="1"/>
</dbReference>
<dbReference type="Proteomes" id="UP000315377">
    <property type="component" value="Chromosome"/>
</dbReference>
<gene>
    <name evidence="7" type="ORF">FLT43_12260</name>
</gene>
<feature type="transmembrane region" description="Helical" evidence="6">
    <location>
        <begin position="278"/>
        <end position="299"/>
    </location>
</feature>
<dbReference type="GO" id="GO:0032153">
    <property type="term" value="C:cell division site"/>
    <property type="evidence" value="ECO:0007669"/>
    <property type="project" value="TreeGrafter"/>
</dbReference>
<dbReference type="GO" id="GO:0051301">
    <property type="term" value="P:cell division"/>
    <property type="evidence" value="ECO:0007669"/>
    <property type="project" value="InterPro"/>
</dbReference>
<dbReference type="GO" id="GO:0015648">
    <property type="term" value="F:lipid-linked peptidoglycan transporter activity"/>
    <property type="evidence" value="ECO:0007669"/>
    <property type="project" value="TreeGrafter"/>
</dbReference>
<reference evidence="7 8" key="1">
    <citation type="submission" date="2019-07" db="EMBL/GenBank/DDBJ databases">
        <title>Paenibacillus thiaminolyticus NRRL B-4156.</title>
        <authorList>
            <person name="Hehnly C."/>
            <person name="Zhang L."/>
        </authorList>
    </citation>
    <scope>NUCLEOTIDE SEQUENCE [LARGE SCALE GENOMIC DNA]</scope>
    <source>
        <strain evidence="7 8">NRRL B-4156</strain>
    </source>
</reference>
<feature type="transmembrane region" description="Helical" evidence="6">
    <location>
        <begin position="344"/>
        <end position="363"/>
    </location>
</feature>
<protein>
    <submittedName>
        <fullName evidence="7">Rod shape-determining protein RodA</fullName>
    </submittedName>
</protein>
<evidence type="ECO:0000256" key="2">
    <source>
        <dbReference type="ARBA" id="ARBA00022692"/>
    </source>
</evidence>
<comment type="subcellular location">
    <subcellularLocation>
        <location evidence="1">Membrane</location>
        <topology evidence="1">Multi-pass membrane protein</topology>
    </subcellularLocation>
</comment>
<feature type="transmembrane region" description="Helical" evidence="6">
    <location>
        <begin position="184"/>
        <end position="203"/>
    </location>
</feature>
<feature type="transmembrane region" description="Helical" evidence="6">
    <location>
        <begin position="311"/>
        <end position="332"/>
    </location>
</feature>
<dbReference type="GO" id="GO:0005886">
    <property type="term" value="C:plasma membrane"/>
    <property type="evidence" value="ECO:0007669"/>
    <property type="project" value="TreeGrafter"/>
</dbReference>
<dbReference type="EMBL" id="CP041405">
    <property type="protein sequence ID" value="QDM44173.1"/>
    <property type="molecule type" value="Genomic_DNA"/>
</dbReference>
<dbReference type="GO" id="GO:0008360">
    <property type="term" value="P:regulation of cell shape"/>
    <property type="evidence" value="ECO:0007669"/>
    <property type="project" value="UniProtKB-KW"/>
</dbReference>
<dbReference type="PANTHER" id="PTHR30474:SF1">
    <property type="entry name" value="PEPTIDOGLYCAN GLYCOSYLTRANSFERASE MRDB"/>
    <property type="match status" value="1"/>
</dbReference>
<evidence type="ECO:0000256" key="1">
    <source>
        <dbReference type="ARBA" id="ARBA00004141"/>
    </source>
</evidence>
<proteinExistence type="predicted"/>